<feature type="domain" description="Beta-lactamase-related" evidence="2">
    <location>
        <begin position="36"/>
        <end position="366"/>
    </location>
</feature>
<keyword evidence="1" id="KW-0732">Signal</keyword>
<dbReference type="Gene3D" id="3.40.710.10">
    <property type="entry name" value="DD-peptidase/beta-lactamase superfamily"/>
    <property type="match status" value="1"/>
</dbReference>
<evidence type="ECO:0000259" key="2">
    <source>
        <dbReference type="Pfam" id="PF00144"/>
    </source>
</evidence>
<dbReference type="Pfam" id="PF00144">
    <property type="entry name" value="Beta-lactamase"/>
    <property type="match status" value="1"/>
</dbReference>
<gene>
    <name evidence="3" type="ORF">HQ865_06070</name>
</gene>
<dbReference type="InterPro" id="IPR050491">
    <property type="entry name" value="AmpC-like"/>
</dbReference>
<accession>A0A7D4UCH4</accession>
<keyword evidence="4" id="KW-1185">Reference proteome</keyword>
<dbReference type="Proteomes" id="UP000505355">
    <property type="component" value="Chromosome"/>
</dbReference>
<dbReference type="InterPro" id="IPR001466">
    <property type="entry name" value="Beta-lactam-related"/>
</dbReference>
<evidence type="ECO:0000313" key="3">
    <source>
        <dbReference type="EMBL" id="QKJ29339.1"/>
    </source>
</evidence>
<proteinExistence type="predicted"/>
<dbReference type="PANTHER" id="PTHR46825:SF7">
    <property type="entry name" value="D-ALANYL-D-ALANINE CARBOXYPEPTIDASE"/>
    <property type="match status" value="1"/>
</dbReference>
<evidence type="ECO:0000256" key="1">
    <source>
        <dbReference type="SAM" id="SignalP"/>
    </source>
</evidence>
<feature type="chain" id="PRO_5028802987" evidence="1">
    <location>
        <begin position="29"/>
        <end position="388"/>
    </location>
</feature>
<dbReference type="SUPFAM" id="SSF56601">
    <property type="entry name" value="beta-lactamase/transpeptidase-like"/>
    <property type="match status" value="1"/>
</dbReference>
<feature type="signal peptide" evidence="1">
    <location>
        <begin position="1"/>
        <end position="28"/>
    </location>
</feature>
<dbReference type="PANTHER" id="PTHR46825">
    <property type="entry name" value="D-ALANYL-D-ALANINE-CARBOXYPEPTIDASE/ENDOPEPTIDASE AMPH"/>
    <property type="match status" value="1"/>
</dbReference>
<reference evidence="3 4" key="1">
    <citation type="submission" date="2020-05" db="EMBL/GenBank/DDBJ databases">
        <title>Mucilaginibacter mali sp. nov.</title>
        <authorList>
            <person name="Kim H.S."/>
            <person name="Lee K.C."/>
            <person name="Suh M.K."/>
            <person name="Kim J.-S."/>
            <person name="Han K.-I."/>
            <person name="Eom M.K."/>
            <person name="Shin Y.K."/>
            <person name="Lee J.-S."/>
        </authorList>
    </citation>
    <scope>NUCLEOTIDE SEQUENCE [LARGE SCALE GENOMIC DNA]</scope>
    <source>
        <strain evidence="3 4">G2-14</strain>
    </source>
</reference>
<sequence>MANNRIKSGIVTALICLLWSLHTFAQQAAFKQNLQARVDSLCAAGHFPGLSVAVVFPDDKMVAVASGMADSVKHQPMKTDDRMMEGSVGKTYVSAIAMQLIKEGKFSLDDKVSKYLGHYSWFNRLPNAADITIKMLMQHTSGIMRYEFKPAFTNDLTANPAKIWKPEELLAYVFDEKAPFKAGQGWDYADTNYIVLAMIMEQVSGKAYYDMLRDRILKPFHLTETLPSDKRKLKGLIQGYAGKNNDFGHQSEVIAPNGEFIINPQFEWTGGGVYATTADLAKWGKMLYEGRVFDPAMLPIMEDGVPARMLGRNTNYGLGVIIRQSPDFGVSYGHSGFFPGYMTEMCYFPKYKICIAVQTNSSDYASFKMQPLRVLNEVVKLYAATYKD</sequence>
<dbReference type="InterPro" id="IPR012338">
    <property type="entry name" value="Beta-lactam/transpept-like"/>
</dbReference>
<protein>
    <submittedName>
        <fullName evidence="3">Beta-lactamase family protein</fullName>
    </submittedName>
</protein>
<dbReference type="EMBL" id="CP054139">
    <property type="protein sequence ID" value="QKJ29339.1"/>
    <property type="molecule type" value="Genomic_DNA"/>
</dbReference>
<dbReference type="KEGG" id="mmab:HQ865_06070"/>
<dbReference type="RefSeq" id="WP_173414033.1">
    <property type="nucleotide sequence ID" value="NZ_CP054139.1"/>
</dbReference>
<dbReference type="AlphaFoldDB" id="A0A7D4UCH4"/>
<organism evidence="3 4">
    <name type="scientific">Mucilaginibacter mali</name>
    <dbReference type="NCBI Taxonomy" id="2740462"/>
    <lineage>
        <taxon>Bacteria</taxon>
        <taxon>Pseudomonadati</taxon>
        <taxon>Bacteroidota</taxon>
        <taxon>Sphingobacteriia</taxon>
        <taxon>Sphingobacteriales</taxon>
        <taxon>Sphingobacteriaceae</taxon>
        <taxon>Mucilaginibacter</taxon>
    </lineage>
</organism>
<name>A0A7D4UCH4_9SPHI</name>
<evidence type="ECO:0000313" key="4">
    <source>
        <dbReference type="Proteomes" id="UP000505355"/>
    </source>
</evidence>